<keyword evidence="6" id="KW-1185">Reference proteome</keyword>
<evidence type="ECO:0000256" key="1">
    <source>
        <dbReference type="ARBA" id="ARBA00009054"/>
    </source>
</evidence>
<dbReference type="InterPro" id="IPR013805">
    <property type="entry name" value="GrpE_CC"/>
</dbReference>
<dbReference type="InterPro" id="IPR009012">
    <property type="entry name" value="GrpE_head"/>
</dbReference>
<feature type="signal peptide" evidence="4">
    <location>
        <begin position="1"/>
        <end position="23"/>
    </location>
</feature>
<feature type="chain" id="PRO_5044749090" description="GrpE protein homolog" evidence="4">
    <location>
        <begin position="24"/>
        <end position="271"/>
    </location>
</feature>
<feature type="compositionally biased region" description="Low complexity" evidence="3">
    <location>
        <begin position="28"/>
        <end position="44"/>
    </location>
</feature>
<feature type="compositionally biased region" description="Acidic residues" evidence="3">
    <location>
        <begin position="261"/>
        <end position="271"/>
    </location>
</feature>
<dbReference type="Gene3D" id="2.30.22.10">
    <property type="entry name" value="Head domain of nucleotide exchange factor GrpE"/>
    <property type="match status" value="1"/>
</dbReference>
<feature type="region of interest" description="Disordered" evidence="3">
    <location>
        <begin position="240"/>
        <end position="271"/>
    </location>
</feature>
<organism evidence="5 6">
    <name type="scientific">Cyclotella atomus</name>
    <dbReference type="NCBI Taxonomy" id="382360"/>
    <lineage>
        <taxon>Eukaryota</taxon>
        <taxon>Sar</taxon>
        <taxon>Stramenopiles</taxon>
        <taxon>Ochrophyta</taxon>
        <taxon>Bacillariophyta</taxon>
        <taxon>Coscinodiscophyceae</taxon>
        <taxon>Thalassiosirophycidae</taxon>
        <taxon>Stephanodiscales</taxon>
        <taxon>Stephanodiscaceae</taxon>
        <taxon>Cyclotella</taxon>
    </lineage>
</organism>
<dbReference type="EMBL" id="JALLPJ020000104">
    <property type="protein sequence ID" value="KAL3802297.1"/>
    <property type="molecule type" value="Genomic_DNA"/>
</dbReference>
<evidence type="ECO:0000256" key="4">
    <source>
        <dbReference type="SAM" id="SignalP"/>
    </source>
</evidence>
<proteinExistence type="inferred from homology"/>
<sequence>MSPLSKALSIALSLAASAPSIYSFSTVPSITTSSSRVSSPTFPIRMADTETSEESNETPEAPADAATEPEPEDPEITALKSQIAALETDVKSKRSSLSSIQELADRYSKEGYARQVALMENNKRIRGANMADSKYAARASVIRTFMPVLDDLDTVADNFAGDEFATSLSALRSEFVNSLGQLGMSEYVASVGDVVDGRRIVAVDEEYSEEVAKGAVVSVLRNGLEVKGNVVRPAKCVGSLGSEEVEEDAAADEGAAKEGEGEQGGEEAAAE</sequence>
<dbReference type="SUPFAM" id="SSF58014">
    <property type="entry name" value="Coiled-coil domain of nucleotide exchange factor GrpE"/>
    <property type="match status" value="1"/>
</dbReference>
<comment type="similarity">
    <text evidence="1">Belongs to the GrpE family.</text>
</comment>
<feature type="region of interest" description="Disordered" evidence="3">
    <location>
        <begin position="28"/>
        <end position="73"/>
    </location>
</feature>
<evidence type="ECO:0000313" key="6">
    <source>
        <dbReference type="Proteomes" id="UP001530400"/>
    </source>
</evidence>
<evidence type="ECO:0000313" key="5">
    <source>
        <dbReference type="EMBL" id="KAL3802297.1"/>
    </source>
</evidence>
<accession>A0ABD3QQB0</accession>
<dbReference type="AlphaFoldDB" id="A0ABD3QQB0"/>
<dbReference type="Gene3D" id="3.90.20.20">
    <property type="match status" value="1"/>
</dbReference>
<evidence type="ECO:0000256" key="2">
    <source>
        <dbReference type="ARBA" id="ARBA00023186"/>
    </source>
</evidence>
<name>A0ABD3QQB0_9STRA</name>
<dbReference type="Pfam" id="PF01025">
    <property type="entry name" value="GrpE"/>
    <property type="match status" value="1"/>
</dbReference>
<reference evidence="5 6" key="1">
    <citation type="submission" date="2024-10" db="EMBL/GenBank/DDBJ databases">
        <title>Updated reference genomes for cyclostephanoid diatoms.</title>
        <authorList>
            <person name="Roberts W.R."/>
            <person name="Alverson A.J."/>
        </authorList>
    </citation>
    <scope>NUCLEOTIDE SEQUENCE [LARGE SCALE GENOMIC DNA]</scope>
    <source>
        <strain evidence="5 6">AJA010-31</strain>
    </source>
</reference>
<evidence type="ECO:0008006" key="7">
    <source>
        <dbReference type="Google" id="ProtNLM"/>
    </source>
</evidence>
<keyword evidence="4" id="KW-0732">Signal</keyword>
<comment type="caution">
    <text evidence="5">The sequence shown here is derived from an EMBL/GenBank/DDBJ whole genome shotgun (WGS) entry which is preliminary data.</text>
</comment>
<protein>
    <recommendedName>
        <fullName evidence="7">GrpE protein homolog</fullName>
    </recommendedName>
</protein>
<gene>
    <name evidence="5" type="ORF">ACHAWO_002145</name>
</gene>
<dbReference type="Proteomes" id="UP001530400">
    <property type="component" value="Unassembled WGS sequence"/>
</dbReference>
<keyword evidence="2" id="KW-0143">Chaperone</keyword>
<dbReference type="InterPro" id="IPR000740">
    <property type="entry name" value="GrpE"/>
</dbReference>
<evidence type="ECO:0000256" key="3">
    <source>
        <dbReference type="SAM" id="MobiDB-lite"/>
    </source>
</evidence>